<protein>
    <recommendedName>
        <fullName evidence="2">GmrSD restriction endonucleases C-terminal domain-containing protein</fullName>
    </recommendedName>
</protein>
<dbReference type="Proteomes" id="UP000037773">
    <property type="component" value="Unassembled WGS sequence"/>
</dbReference>
<keyword evidence="1" id="KW-0732">Signal</keyword>
<dbReference type="OrthoDB" id="5196645at2"/>
<dbReference type="PANTHER" id="PTHR24094">
    <property type="entry name" value="SECRETED PROTEIN"/>
    <property type="match status" value="1"/>
</dbReference>
<gene>
    <name evidence="3" type="ORF">ADK41_00970</name>
</gene>
<dbReference type="InterPro" id="IPR011089">
    <property type="entry name" value="GmrSD_C"/>
</dbReference>
<dbReference type="PROSITE" id="PS51257">
    <property type="entry name" value="PROKAR_LIPOPROTEIN"/>
    <property type="match status" value="1"/>
</dbReference>
<dbReference type="AlphaFoldDB" id="A0A0M8QUW5"/>
<accession>A0A0M8QUW5</accession>
<evidence type="ECO:0000313" key="3">
    <source>
        <dbReference type="EMBL" id="KOT46785.1"/>
    </source>
</evidence>
<comment type="caution">
    <text evidence="3">The sequence shown here is derived from an EMBL/GenBank/DDBJ whole genome shotgun (WGS) entry which is preliminary data.</text>
</comment>
<evidence type="ECO:0000259" key="2">
    <source>
        <dbReference type="Pfam" id="PF07510"/>
    </source>
</evidence>
<feature type="chain" id="PRO_5039058238" description="GmrSD restriction endonucleases C-terminal domain-containing protein" evidence="1">
    <location>
        <begin position="21"/>
        <end position="237"/>
    </location>
</feature>
<evidence type="ECO:0000256" key="1">
    <source>
        <dbReference type="SAM" id="SignalP"/>
    </source>
</evidence>
<dbReference type="EMBL" id="LGCN01000001">
    <property type="protein sequence ID" value="KOT46785.1"/>
    <property type="molecule type" value="Genomic_DNA"/>
</dbReference>
<proteinExistence type="predicted"/>
<feature type="signal peptide" evidence="1">
    <location>
        <begin position="1"/>
        <end position="20"/>
    </location>
</feature>
<reference evidence="3 4" key="1">
    <citation type="submission" date="2015-07" db="EMBL/GenBank/DDBJ databases">
        <authorList>
            <person name="Noorani M."/>
        </authorList>
    </citation>
    <scope>NUCLEOTIDE SEQUENCE [LARGE SCALE GENOMIC DNA]</scope>
    <source>
        <strain evidence="3 4">NRRL B-24567</strain>
    </source>
</reference>
<keyword evidence="4" id="KW-1185">Reference proteome</keyword>
<organism evidence="3 4">
    <name type="scientific">Streptomyces caelestis</name>
    <dbReference type="NCBI Taxonomy" id="36816"/>
    <lineage>
        <taxon>Bacteria</taxon>
        <taxon>Bacillati</taxon>
        <taxon>Actinomycetota</taxon>
        <taxon>Actinomycetes</taxon>
        <taxon>Kitasatosporales</taxon>
        <taxon>Streptomycetaceae</taxon>
        <taxon>Streptomyces</taxon>
    </lineage>
</organism>
<dbReference type="PATRIC" id="fig|36816.3.peg.208"/>
<dbReference type="RefSeq" id="WP_030819432.1">
    <property type="nucleotide sequence ID" value="NZ_LGCN01000001.1"/>
</dbReference>
<dbReference type="Pfam" id="PF07510">
    <property type="entry name" value="GmrSD_C"/>
    <property type="match status" value="1"/>
</dbReference>
<dbReference type="PANTHER" id="PTHR24094:SF15">
    <property type="entry name" value="AMP-DEPENDENT SYNTHETASE_LIGASE DOMAIN-CONTAINING PROTEIN-RELATED"/>
    <property type="match status" value="1"/>
</dbReference>
<feature type="domain" description="GmrSD restriction endonucleases C-terminal" evidence="2">
    <location>
        <begin position="90"/>
        <end position="224"/>
    </location>
</feature>
<evidence type="ECO:0000313" key="4">
    <source>
        <dbReference type="Proteomes" id="UP000037773"/>
    </source>
</evidence>
<sequence length="237" mass="24774">MAPRISAAALVLAGALAASACGPQPAPGPAAEAAPAHGPVAAGDGTALTQLNNLTVRKRVPLAGYSRDAFGPAWSDEGTVEMSGNSCPTRQDVLARDLDDVARAEDGCTVLSGVLHDRYTGRTINFKRGPRTSMAVQIDHIVPLALGWRSGARELTAEQRLNYANDPDNLIATDGPTNAGKGAKDAAAWMPPRAQAHCWYATAQVRVKTKYRLSVTPAEKTALRAALESCPAEAGPR</sequence>
<name>A0A0M8QUW5_9ACTN</name>